<keyword evidence="1" id="KW-0812">Transmembrane</keyword>
<keyword evidence="3" id="KW-1185">Reference proteome</keyword>
<evidence type="ECO:0000313" key="2">
    <source>
        <dbReference type="EMBL" id="MBB4740882.1"/>
    </source>
</evidence>
<protein>
    <recommendedName>
        <fullName evidence="4">PH (Pleckstrin Homology) domain-containing protein</fullName>
    </recommendedName>
</protein>
<sequence length="313" mass="33833">MIMQLATAVDRHRRPIVLTAVTLTAAALAARAAGADPDPLAAGLAVPLAVALLLVFPIMVAPVWRKRTGLRLDEPTRSFRTPRTGVVPLFGVIHLTLLGILLLIPADTPKYRLIVPVAALALLGYARALWYGLGVTLTADGVHADKYTGSLTFPWEALDPDRPPKVVSHEVEIHYHRPDLIRVTGRLVRRRTVITEGIRPELVAAALRHYLAHPAERARIGTRDGLDRLAEATGDRAELERDTPVWTGRGLAAAVLTALLLFPCAIGIEVWADGRFGEDSAGAVVVHLVTGALTMAAGGLVVEAIRGYRRRHR</sequence>
<feature type="transmembrane region" description="Helical" evidence="1">
    <location>
        <begin position="85"/>
        <end position="105"/>
    </location>
</feature>
<reference evidence="2 3" key="1">
    <citation type="submission" date="2020-08" db="EMBL/GenBank/DDBJ databases">
        <title>Sequencing the genomes of 1000 actinobacteria strains.</title>
        <authorList>
            <person name="Klenk H.-P."/>
        </authorList>
    </citation>
    <scope>NUCLEOTIDE SEQUENCE [LARGE SCALE GENOMIC DNA]</scope>
    <source>
        <strain evidence="2 3">DSM 45809</strain>
    </source>
</reference>
<evidence type="ECO:0000313" key="3">
    <source>
        <dbReference type="Proteomes" id="UP000546162"/>
    </source>
</evidence>
<dbReference type="AlphaFoldDB" id="A0A7W7M8F3"/>
<comment type="caution">
    <text evidence="2">The sequence shown here is derived from an EMBL/GenBank/DDBJ whole genome shotgun (WGS) entry which is preliminary data.</text>
</comment>
<keyword evidence="1" id="KW-0472">Membrane</keyword>
<dbReference type="RefSeq" id="WP_185041431.1">
    <property type="nucleotide sequence ID" value="NZ_BAABFG010000005.1"/>
</dbReference>
<name>A0A7W7M8F3_9ACTN</name>
<feature type="transmembrane region" description="Helical" evidence="1">
    <location>
        <begin position="284"/>
        <end position="305"/>
    </location>
</feature>
<keyword evidence="1" id="KW-1133">Transmembrane helix</keyword>
<evidence type="ECO:0000256" key="1">
    <source>
        <dbReference type="SAM" id="Phobius"/>
    </source>
</evidence>
<organism evidence="2 3">
    <name type="scientific">Actinoplanes octamycinicus</name>
    <dbReference type="NCBI Taxonomy" id="135948"/>
    <lineage>
        <taxon>Bacteria</taxon>
        <taxon>Bacillati</taxon>
        <taxon>Actinomycetota</taxon>
        <taxon>Actinomycetes</taxon>
        <taxon>Micromonosporales</taxon>
        <taxon>Micromonosporaceae</taxon>
        <taxon>Actinoplanes</taxon>
    </lineage>
</organism>
<feature type="transmembrane region" description="Helical" evidence="1">
    <location>
        <begin position="44"/>
        <end position="64"/>
    </location>
</feature>
<feature type="transmembrane region" description="Helical" evidence="1">
    <location>
        <begin position="111"/>
        <end position="130"/>
    </location>
</feature>
<accession>A0A7W7M8F3</accession>
<dbReference type="EMBL" id="JACHNB010000001">
    <property type="protein sequence ID" value="MBB4740882.1"/>
    <property type="molecule type" value="Genomic_DNA"/>
</dbReference>
<evidence type="ECO:0008006" key="4">
    <source>
        <dbReference type="Google" id="ProtNLM"/>
    </source>
</evidence>
<feature type="transmembrane region" description="Helical" evidence="1">
    <location>
        <begin position="251"/>
        <end position="272"/>
    </location>
</feature>
<proteinExistence type="predicted"/>
<dbReference type="Proteomes" id="UP000546162">
    <property type="component" value="Unassembled WGS sequence"/>
</dbReference>
<gene>
    <name evidence="2" type="ORF">BJY16_004341</name>
</gene>